<dbReference type="AlphaFoldDB" id="A0A1H4HGK1"/>
<keyword evidence="2" id="KW-1185">Reference proteome</keyword>
<name>A0A1H4HGK1_9SPHI</name>
<organism evidence="1 2">
    <name type="scientific">Pedobacter hartonius</name>
    <dbReference type="NCBI Taxonomy" id="425514"/>
    <lineage>
        <taxon>Bacteria</taxon>
        <taxon>Pseudomonadati</taxon>
        <taxon>Bacteroidota</taxon>
        <taxon>Sphingobacteriia</taxon>
        <taxon>Sphingobacteriales</taxon>
        <taxon>Sphingobacteriaceae</taxon>
        <taxon>Pedobacter</taxon>
    </lineage>
</organism>
<accession>A0A1H4HGK1</accession>
<dbReference type="EMBL" id="FNRA01000017">
    <property type="protein sequence ID" value="SEB20766.1"/>
    <property type="molecule type" value="Genomic_DNA"/>
</dbReference>
<reference evidence="1 2" key="1">
    <citation type="submission" date="2016-10" db="EMBL/GenBank/DDBJ databases">
        <authorList>
            <person name="de Groot N.N."/>
        </authorList>
    </citation>
    <scope>NUCLEOTIDE SEQUENCE [LARGE SCALE GENOMIC DNA]</scope>
    <source>
        <strain evidence="1 2">DSM 19033</strain>
    </source>
</reference>
<gene>
    <name evidence="1" type="ORF">SAMN05443550_11746</name>
</gene>
<evidence type="ECO:0000313" key="1">
    <source>
        <dbReference type="EMBL" id="SEB20766.1"/>
    </source>
</evidence>
<protein>
    <submittedName>
        <fullName evidence="1">Uncharacterized protein</fullName>
    </submittedName>
</protein>
<proteinExistence type="predicted"/>
<evidence type="ECO:0000313" key="2">
    <source>
        <dbReference type="Proteomes" id="UP000198850"/>
    </source>
</evidence>
<dbReference type="Proteomes" id="UP000198850">
    <property type="component" value="Unassembled WGS sequence"/>
</dbReference>
<sequence>MTQFTLQSHESVLSIEPVEKNKFENLWEGNKIEFKPNTKEMIFEENGQKFIFSKR</sequence>